<evidence type="ECO:0000256" key="3">
    <source>
        <dbReference type="SAM" id="SignalP"/>
    </source>
</evidence>
<dbReference type="GO" id="GO:0009266">
    <property type="term" value="P:response to temperature stimulus"/>
    <property type="evidence" value="ECO:0007669"/>
    <property type="project" value="UniProtKB-ARBA"/>
</dbReference>
<organism evidence="5">
    <name type="scientific">Brassica oleracea</name>
    <name type="common">Wild cabbage</name>
    <dbReference type="NCBI Taxonomy" id="3712"/>
    <lineage>
        <taxon>Eukaryota</taxon>
        <taxon>Viridiplantae</taxon>
        <taxon>Streptophyta</taxon>
        <taxon>Embryophyta</taxon>
        <taxon>Tracheophyta</taxon>
        <taxon>Spermatophyta</taxon>
        <taxon>Magnoliopsida</taxon>
        <taxon>eudicotyledons</taxon>
        <taxon>Gunneridae</taxon>
        <taxon>Pentapetalae</taxon>
        <taxon>rosids</taxon>
        <taxon>malvids</taxon>
        <taxon>Brassicales</taxon>
        <taxon>Brassicaceae</taxon>
        <taxon>Brassiceae</taxon>
        <taxon>Brassica</taxon>
    </lineage>
</organism>
<feature type="chain" id="PRO_5017925254" description="Protein kinase domain-containing protein" evidence="3">
    <location>
        <begin position="23"/>
        <end position="413"/>
    </location>
</feature>
<feature type="domain" description="Protein kinase" evidence="4">
    <location>
        <begin position="104"/>
        <end position="413"/>
    </location>
</feature>
<dbReference type="GO" id="GO:0005886">
    <property type="term" value="C:plasma membrane"/>
    <property type="evidence" value="ECO:0007669"/>
    <property type="project" value="TreeGrafter"/>
</dbReference>
<protein>
    <recommendedName>
        <fullName evidence="4">Protein kinase domain-containing protein</fullName>
    </recommendedName>
</protein>
<evidence type="ECO:0000259" key="4">
    <source>
        <dbReference type="PROSITE" id="PS50011"/>
    </source>
</evidence>
<dbReference type="FunFam" id="3.30.200.20:FF:000515">
    <property type="entry name" value="Inactive serine/threonine-protein kinase"/>
    <property type="match status" value="1"/>
</dbReference>
<dbReference type="GO" id="GO:0007166">
    <property type="term" value="P:cell surface receptor signaling pathway"/>
    <property type="evidence" value="ECO:0007669"/>
    <property type="project" value="InterPro"/>
</dbReference>
<evidence type="ECO:0000256" key="2">
    <source>
        <dbReference type="ARBA" id="ARBA00022840"/>
    </source>
</evidence>
<dbReference type="PANTHER" id="PTHR27005:SF364">
    <property type="entry name" value="PROTEIN KINASE DOMAIN-CONTAINING PROTEIN"/>
    <property type="match status" value="1"/>
</dbReference>
<dbReference type="GO" id="GO:0005524">
    <property type="term" value="F:ATP binding"/>
    <property type="evidence" value="ECO:0007669"/>
    <property type="project" value="UniProtKB-KW"/>
</dbReference>
<name>A0A3P6BG51_BRAOL</name>
<dbReference type="AlphaFoldDB" id="A0A3P6BG51"/>
<evidence type="ECO:0000256" key="1">
    <source>
        <dbReference type="ARBA" id="ARBA00022741"/>
    </source>
</evidence>
<dbReference type="Pfam" id="PF00069">
    <property type="entry name" value="Pkinase"/>
    <property type="match status" value="1"/>
</dbReference>
<evidence type="ECO:0000313" key="5">
    <source>
        <dbReference type="EMBL" id="VDD04323.1"/>
    </source>
</evidence>
<dbReference type="EMBL" id="LR031873">
    <property type="protein sequence ID" value="VDD04323.1"/>
    <property type="molecule type" value="Genomic_DNA"/>
</dbReference>
<reference evidence="5" key="1">
    <citation type="submission" date="2018-11" db="EMBL/GenBank/DDBJ databases">
        <authorList>
            <consortium name="Genoscope - CEA"/>
            <person name="William W."/>
        </authorList>
    </citation>
    <scope>NUCLEOTIDE SEQUENCE</scope>
</reference>
<gene>
    <name evidence="5" type="ORF">BOLC4T21953H</name>
</gene>
<feature type="signal peptide" evidence="3">
    <location>
        <begin position="1"/>
        <end position="22"/>
    </location>
</feature>
<dbReference type="SUPFAM" id="SSF56112">
    <property type="entry name" value="Protein kinase-like (PK-like)"/>
    <property type="match status" value="1"/>
</dbReference>
<dbReference type="PANTHER" id="PTHR27005">
    <property type="entry name" value="WALL-ASSOCIATED RECEPTOR KINASE-LIKE 21"/>
    <property type="match status" value="1"/>
</dbReference>
<dbReference type="InterPro" id="IPR045274">
    <property type="entry name" value="WAK-like"/>
</dbReference>
<dbReference type="GO" id="GO:0004674">
    <property type="term" value="F:protein serine/threonine kinase activity"/>
    <property type="evidence" value="ECO:0007669"/>
    <property type="project" value="TreeGrafter"/>
</dbReference>
<accession>A0A3P6BG51</accession>
<keyword evidence="2" id="KW-0067">ATP-binding</keyword>
<dbReference type="Gene3D" id="3.30.200.20">
    <property type="entry name" value="Phosphorylase Kinase, domain 1"/>
    <property type="match status" value="1"/>
</dbReference>
<dbReference type="InterPro" id="IPR000719">
    <property type="entry name" value="Prot_kinase_dom"/>
</dbReference>
<keyword evidence="1" id="KW-0547">Nucleotide-binding</keyword>
<sequence length="413" mass="46749">MEMKKIACGVLFAAASMTAVMATEVGAPAPGPAASGASVVVPALGSLFENVPFKMVWWRKKKQEVNERQRMFMKNGSLLLEELIAISDDAKANPIKSFSADQILQATNKFSRNNFVRIDRFRHYKGMLDDRLVLIKKWAYGGSIFSEKIYRDLAVSSMVSGHKNFLKLLGCCLEFSYPVLVCEYAEVITRSLRGARCPIDPSLTWSMRIVIAKEIANALSYLHTAFSRTLIHKDIQPCQIFLNENGTAKLGEFCNCVFIPEGETYVQDDVVEKKKKDDVVEGTYGYLDPNYASRGLVTEKTDVYSFGAFMFVLLTGRIPQPMFWKREDHLVEDPKRLSRLVKDGRFDKVVDKNMLVVEGRDIEQERRQIKAFLELSLRCIGRLGDVPNMTDVAKELKRIERLKSVPCLVKETV</sequence>
<keyword evidence="3" id="KW-0732">Signal</keyword>
<dbReference type="Gene3D" id="1.10.510.10">
    <property type="entry name" value="Transferase(Phosphotransferase) domain 1"/>
    <property type="match status" value="1"/>
</dbReference>
<dbReference type="PROSITE" id="PS50011">
    <property type="entry name" value="PROTEIN_KINASE_DOM"/>
    <property type="match status" value="1"/>
</dbReference>
<dbReference type="InterPro" id="IPR011009">
    <property type="entry name" value="Kinase-like_dom_sf"/>
</dbReference>
<proteinExistence type="predicted"/>